<dbReference type="Proteomes" id="UP000054007">
    <property type="component" value="Unassembled WGS sequence"/>
</dbReference>
<dbReference type="PANTHER" id="PTHR43550">
    <property type="entry name" value="3-KETODIHYDROSPHINGOSINE REDUCTASE"/>
    <property type="match status" value="1"/>
</dbReference>
<evidence type="ECO:0008006" key="4">
    <source>
        <dbReference type="Google" id="ProtNLM"/>
    </source>
</evidence>
<dbReference type="InterPro" id="IPR002347">
    <property type="entry name" value="SDR_fam"/>
</dbReference>
<keyword evidence="1" id="KW-0472">Membrane</keyword>
<dbReference type="PANTHER" id="PTHR43550:SF3">
    <property type="entry name" value="3-KETODIHYDROSPHINGOSINE REDUCTASE"/>
    <property type="match status" value="1"/>
</dbReference>
<feature type="transmembrane region" description="Helical" evidence="1">
    <location>
        <begin position="6"/>
        <end position="25"/>
    </location>
</feature>
<evidence type="ECO:0000256" key="1">
    <source>
        <dbReference type="SAM" id="Phobius"/>
    </source>
</evidence>
<proteinExistence type="predicted"/>
<keyword evidence="1" id="KW-0812">Transmembrane</keyword>
<sequence>MKSNSSATLLWATAVPAIIIIGQLLRRLRRPKRLSSVLPSSERVLVLGGGTGVGKEIALQYYARGAKVIIVGRRPDKLAEVVAECKNQVKRDEDLLYFPGDISSVDDMLSLRDLLVKGMV</sequence>
<dbReference type="EMBL" id="KN880520">
    <property type="protein sequence ID" value="KIY67655.1"/>
    <property type="molecule type" value="Genomic_DNA"/>
</dbReference>
<dbReference type="Pfam" id="PF00106">
    <property type="entry name" value="adh_short"/>
    <property type="match status" value="1"/>
</dbReference>
<dbReference type="SUPFAM" id="SSF51735">
    <property type="entry name" value="NAD(P)-binding Rossmann-fold domains"/>
    <property type="match status" value="1"/>
</dbReference>
<evidence type="ECO:0000313" key="2">
    <source>
        <dbReference type="EMBL" id="KIY67655.1"/>
    </source>
</evidence>
<gene>
    <name evidence="2" type="ORF">CYLTODRAFT_352701</name>
</gene>
<name>A0A0D7BBN0_9AGAR</name>
<dbReference type="AlphaFoldDB" id="A0A0D7BBN0"/>
<dbReference type="OrthoDB" id="37659at2759"/>
<dbReference type="InterPro" id="IPR036291">
    <property type="entry name" value="NAD(P)-bd_dom_sf"/>
</dbReference>
<protein>
    <recommendedName>
        <fullName evidence="4">NAD(P)-binding protein</fullName>
    </recommendedName>
</protein>
<dbReference type="GO" id="GO:0047560">
    <property type="term" value="F:3-dehydrosphinganine reductase activity"/>
    <property type="evidence" value="ECO:0007669"/>
    <property type="project" value="TreeGrafter"/>
</dbReference>
<organism evidence="2 3">
    <name type="scientific">Cylindrobasidium torrendii FP15055 ss-10</name>
    <dbReference type="NCBI Taxonomy" id="1314674"/>
    <lineage>
        <taxon>Eukaryota</taxon>
        <taxon>Fungi</taxon>
        <taxon>Dikarya</taxon>
        <taxon>Basidiomycota</taxon>
        <taxon>Agaricomycotina</taxon>
        <taxon>Agaricomycetes</taxon>
        <taxon>Agaricomycetidae</taxon>
        <taxon>Agaricales</taxon>
        <taxon>Marasmiineae</taxon>
        <taxon>Physalacriaceae</taxon>
        <taxon>Cylindrobasidium</taxon>
    </lineage>
</organism>
<reference evidence="2 3" key="1">
    <citation type="journal article" date="2015" name="Fungal Genet. Biol.">
        <title>Evolution of novel wood decay mechanisms in Agaricales revealed by the genome sequences of Fistulina hepatica and Cylindrobasidium torrendii.</title>
        <authorList>
            <person name="Floudas D."/>
            <person name="Held B.W."/>
            <person name="Riley R."/>
            <person name="Nagy L.G."/>
            <person name="Koehler G."/>
            <person name="Ransdell A.S."/>
            <person name="Younus H."/>
            <person name="Chow J."/>
            <person name="Chiniquy J."/>
            <person name="Lipzen A."/>
            <person name="Tritt A."/>
            <person name="Sun H."/>
            <person name="Haridas S."/>
            <person name="LaButti K."/>
            <person name="Ohm R.A."/>
            <person name="Kues U."/>
            <person name="Blanchette R.A."/>
            <person name="Grigoriev I.V."/>
            <person name="Minto R.E."/>
            <person name="Hibbett D.S."/>
        </authorList>
    </citation>
    <scope>NUCLEOTIDE SEQUENCE [LARGE SCALE GENOMIC DNA]</scope>
    <source>
        <strain evidence="2 3">FP15055 ss-10</strain>
    </source>
</reference>
<accession>A0A0D7BBN0</accession>
<evidence type="ECO:0000313" key="3">
    <source>
        <dbReference type="Proteomes" id="UP000054007"/>
    </source>
</evidence>
<keyword evidence="1" id="KW-1133">Transmembrane helix</keyword>
<dbReference type="GO" id="GO:0006666">
    <property type="term" value="P:3-keto-sphinganine metabolic process"/>
    <property type="evidence" value="ECO:0007669"/>
    <property type="project" value="TreeGrafter"/>
</dbReference>
<dbReference type="GO" id="GO:0005789">
    <property type="term" value="C:endoplasmic reticulum membrane"/>
    <property type="evidence" value="ECO:0007669"/>
    <property type="project" value="TreeGrafter"/>
</dbReference>
<keyword evidence="3" id="KW-1185">Reference proteome</keyword>
<dbReference type="Gene3D" id="3.40.50.720">
    <property type="entry name" value="NAD(P)-binding Rossmann-like Domain"/>
    <property type="match status" value="1"/>
</dbReference>
<dbReference type="GO" id="GO:0030148">
    <property type="term" value="P:sphingolipid biosynthetic process"/>
    <property type="evidence" value="ECO:0007669"/>
    <property type="project" value="TreeGrafter"/>
</dbReference>
<dbReference type="STRING" id="1314674.A0A0D7BBN0"/>